<reference evidence="3" key="1">
    <citation type="submission" date="2025-08" db="UniProtKB">
        <authorList>
            <consortium name="RefSeq"/>
        </authorList>
    </citation>
    <scope>IDENTIFICATION</scope>
    <source>
        <tissue evidence="3">Cell line</tissue>
    </source>
</reference>
<proteinExistence type="predicted"/>
<dbReference type="GeneID" id="140595660"/>
<name>A0ABM4YXQ9_VULVU</name>
<accession>A0ABM4YXQ9</accession>
<evidence type="ECO:0000313" key="2">
    <source>
        <dbReference type="Proteomes" id="UP001652641"/>
    </source>
</evidence>
<feature type="compositionally biased region" description="Pro residues" evidence="1">
    <location>
        <begin position="1"/>
        <end position="11"/>
    </location>
</feature>
<feature type="region of interest" description="Disordered" evidence="1">
    <location>
        <begin position="1"/>
        <end position="114"/>
    </location>
</feature>
<organism evidence="2 3">
    <name type="scientific">Vulpes vulpes</name>
    <name type="common">Red fox</name>
    <dbReference type="NCBI Taxonomy" id="9627"/>
    <lineage>
        <taxon>Eukaryota</taxon>
        <taxon>Metazoa</taxon>
        <taxon>Chordata</taxon>
        <taxon>Craniata</taxon>
        <taxon>Vertebrata</taxon>
        <taxon>Euteleostomi</taxon>
        <taxon>Mammalia</taxon>
        <taxon>Eutheria</taxon>
        <taxon>Laurasiatheria</taxon>
        <taxon>Carnivora</taxon>
        <taxon>Caniformia</taxon>
        <taxon>Canidae</taxon>
        <taxon>Vulpes</taxon>
    </lineage>
</organism>
<dbReference type="Proteomes" id="UP001652641">
    <property type="component" value="Chromosome 15"/>
</dbReference>
<keyword evidence="2" id="KW-1185">Reference proteome</keyword>
<gene>
    <name evidence="3" type="primary">LOC140595660</name>
</gene>
<dbReference type="RefSeq" id="XP_072595071.1">
    <property type="nucleotide sequence ID" value="XM_072738970.1"/>
</dbReference>
<evidence type="ECO:0000313" key="3">
    <source>
        <dbReference type="RefSeq" id="XP_072595071.1"/>
    </source>
</evidence>
<feature type="compositionally biased region" description="Pro residues" evidence="1">
    <location>
        <begin position="75"/>
        <end position="88"/>
    </location>
</feature>
<protein>
    <submittedName>
        <fullName evidence="3">Uncharacterized protein isoform X2</fullName>
    </submittedName>
</protein>
<sequence length="258" mass="27823">MAQDSAPPPPAAATATVTKWQLGARQSCHRRAGPRPPGNASAPSGSACGGPGLHGNPDNKTPGAPKRPGKRRPPRPPAPRPAPPAPRAPRPHSQPRAPRPPRRGGGAGRAGSPGTWLLVLFRRRGVASSPRIRAGRGSEVYLQLKFASEEKKTTEVFPDQCKQKAISYKAITEPKKNKAQEKSRNPGKLDNLVLPRWCSLYGLQRTAHHLPQPQPQKSSLDCGCTPPLLQATSQEPPFLCHSFKVQSSCQEHLQMPQL</sequence>
<evidence type="ECO:0000256" key="1">
    <source>
        <dbReference type="SAM" id="MobiDB-lite"/>
    </source>
</evidence>